<evidence type="ECO:0000313" key="2">
    <source>
        <dbReference type="Proteomes" id="UP001303046"/>
    </source>
</evidence>
<protein>
    <submittedName>
        <fullName evidence="1">Uncharacterized protein</fullName>
    </submittedName>
</protein>
<accession>A0ABR1DZK2</accession>
<keyword evidence="2" id="KW-1185">Reference proteome</keyword>
<proteinExistence type="predicted"/>
<reference evidence="1 2" key="1">
    <citation type="submission" date="2023-08" db="EMBL/GenBank/DDBJ databases">
        <title>A Necator americanus chromosomal reference genome.</title>
        <authorList>
            <person name="Ilik V."/>
            <person name="Petrzelkova K.J."/>
            <person name="Pardy F."/>
            <person name="Fuh T."/>
            <person name="Niatou-Singa F.S."/>
            <person name="Gouil Q."/>
            <person name="Baker L."/>
            <person name="Ritchie M.E."/>
            <person name="Jex A.R."/>
            <person name="Gazzola D."/>
            <person name="Li H."/>
            <person name="Toshio Fujiwara R."/>
            <person name="Zhan B."/>
            <person name="Aroian R.V."/>
            <person name="Pafco B."/>
            <person name="Schwarz E.M."/>
        </authorList>
    </citation>
    <scope>NUCLEOTIDE SEQUENCE [LARGE SCALE GENOMIC DNA]</scope>
    <source>
        <strain evidence="1 2">Aroian</strain>
        <tissue evidence="1">Whole animal</tissue>
    </source>
</reference>
<comment type="caution">
    <text evidence="1">The sequence shown here is derived from an EMBL/GenBank/DDBJ whole genome shotgun (WGS) entry which is preliminary data.</text>
</comment>
<dbReference type="Proteomes" id="UP001303046">
    <property type="component" value="Unassembled WGS sequence"/>
</dbReference>
<dbReference type="EMBL" id="JAVFWL010000005">
    <property type="protein sequence ID" value="KAK6755829.1"/>
    <property type="molecule type" value="Genomic_DNA"/>
</dbReference>
<organism evidence="1 2">
    <name type="scientific">Necator americanus</name>
    <name type="common">Human hookworm</name>
    <dbReference type="NCBI Taxonomy" id="51031"/>
    <lineage>
        <taxon>Eukaryota</taxon>
        <taxon>Metazoa</taxon>
        <taxon>Ecdysozoa</taxon>
        <taxon>Nematoda</taxon>
        <taxon>Chromadorea</taxon>
        <taxon>Rhabditida</taxon>
        <taxon>Rhabditina</taxon>
        <taxon>Rhabditomorpha</taxon>
        <taxon>Strongyloidea</taxon>
        <taxon>Ancylostomatidae</taxon>
        <taxon>Bunostominae</taxon>
        <taxon>Necator</taxon>
    </lineage>
</organism>
<gene>
    <name evidence="1" type="primary">Necator_chrV.g19091</name>
    <name evidence="1" type="ORF">RB195_014299</name>
</gene>
<name>A0ABR1DZK2_NECAM</name>
<evidence type="ECO:0000313" key="1">
    <source>
        <dbReference type="EMBL" id="KAK6755829.1"/>
    </source>
</evidence>
<sequence length="194" mass="22074">MTENYLDRPIQTHDTYKVCSHGPVEIYYIPNKEAHPENKFAFQHASSRNFYTAEISVILLNCLDQSVQSCWEPLMCSTATCYTRVICQSDVPVFIPTTANVWVEGKNVNLYIPLSSRVILEQDENESKVRTKPRSPDIPEEGIVVIYAADMRKFNEWVQVVVTDNMTVYCQGGNSVYFSKTSSATVFQVLKNVV</sequence>